<dbReference type="EMBL" id="MT144102">
    <property type="protein sequence ID" value="QJA48783.1"/>
    <property type="molecule type" value="Genomic_DNA"/>
</dbReference>
<name>A0A6H1ZLI4_9ZZZZ</name>
<evidence type="ECO:0000313" key="1">
    <source>
        <dbReference type="EMBL" id="QJA48783.1"/>
    </source>
</evidence>
<dbReference type="AlphaFoldDB" id="A0A6H1ZLI4"/>
<proteinExistence type="predicted"/>
<gene>
    <name evidence="1" type="ORF">TM448A01148_0016</name>
    <name evidence="2" type="ORF">TM448B01063_0014</name>
</gene>
<sequence length="71" mass="7674">MTSLPTNQSVAQGLERIAARLDSEDGLEVIYAKGSRSIAKILENAPDADREDPADLVLFTGLAHSILNQHE</sequence>
<accession>A0A6H1ZLI4</accession>
<reference evidence="1" key="1">
    <citation type="submission" date="2020-03" db="EMBL/GenBank/DDBJ databases">
        <title>The deep terrestrial virosphere.</title>
        <authorList>
            <person name="Holmfeldt K."/>
            <person name="Nilsson E."/>
            <person name="Simone D."/>
            <person name="Lopez-Fernandez M."/>
            <person name="Wu X."/>
            <person name="de Brujin I."/>
            <person name="Lundin D."/>
            <person name="Andersson A."/>
            <person name="Bertilsson S."/>
            <person name="Dopson M."/>
        </authorList>
    </citation>
    <scope>NUCLEOTIDE SEQUENCE</scope>
    <source>
        <strain evidence="1">TM448A01148</strain>
        <strain evidence="2">TM448B01063</strain>
    </source>
</reference>
<evidence type="ECO:0000313" key="2">
    <source>
        <dbReference type="EMBL" id="QJH97695.1"/>
    </source>
</evidence>
<protein>
    <submittedName>
        <fullName evidence="1">Uncharacterized protein</fullName>
    </submittedName>
</protein>
<dbReference type="EMBL" id="MT144697">
    <property type="protein sequence ID" value="QJH97695.1"/>
    <property type="molecule type" value="Genomic_DNA"/>
</dbReference>
<organism evidence="1">
    <name type="scientific">viral metagenome</name>
    <dbReference type="NCBI Taxonomy" id="1070528"/>
    <lineage>
        <taxon>unclassified sequences</taxon>
        <taxon>metagenomes</taxon>
        <taxon>organismal metagenomes</taxon>
    </lineage>
</organism>